<keyword evidence="1" id="KW-0479">Metal-binding</keyword>
<evidence type="ECO:0000313" key="6">
    <source>
        <dbReference type="EMBL" id="KGN63362.1"/>
    </source>
</evidence>
<proteinExistence type="predicted"/>
<evidence type="ECO:0000256" key="4">
    <source>
        <dbReference type="PROSITE-ProRule" id="PRU00175"/>
    </source>
</evidence>
<dbReference type="KEGG" id="csv:105434768"/>
<reference evidence="6 7" key="4">
    <citation type="journal article" date="2011" name="BMC Genomics">
        <title>RNA-Seq improves annotation of protein-coding genes in the cucumber genome.</title>
        <authorList>
            <person name="Li Z."/>
            <person name="Zhang Z."/>
            <person name="Yan P."/>
            <person name="Huang S."/>
            <person name="Fei Z."/>
            <person name="Lin K."/>
        </authorList>
    </citation>
    <scope>NUCLEOTIDE SEQUENCE [LARGE SCALE GENOMIC DNA]</scope>
    <source>
        <strain evidence="7">cv. 9930</strain>
    </source>
</reference>
<reference evidence="6 7" key="3">
    <citation type="journal article" date="2010" name="BMC Genomics">
        <title>Transcriptome sequencing and comparative analysis of cucumber flowers with different sex types.</title>
        <authorList>
            <person name="Guo S."/>
            <person name="Zheng Y."/>
            <person name="Joung J.G."/>
            <person name="Liu S."/>
            <person name="Zhang Z."/>
            <person name="Crasta O.R."/>
            <person name="Sobral B.W."/>
            <person name="Xu Y."/>
            <person name="Huang S."/>
            <person name="Fei Z."/>
        </authorList>
    </citation>
    <scope>NUCLEOTIDE SEQUENCE [LARGE SCALE GENOMIC DNA]</scope>
    <source>
        <strain evidence="7">cv. 9930</strain>
    </source>
</reference>
<reference evidence="6 7" key="1">
    <citation type="journal article" date="2009" name="Nat. Genet.">
        <title>The genome of the cucumber, Cucumis sativus L.</title>
        <authorList>
            <person name="Huang S."/>
            <person name="Li R."/>
            <person name="Zhang Z."/>
            <person name="Li L."/>
            <person name="Gu X."/>
            <person name="Fan W."/>
            <person name="Lucas W.J."/>
            <person name="Wang X."/>
            <person name="Xie B."/>
            <person name="Ni P."/>
            <person name="Ren Y."/>
            <person name="Zhu H."/>
            <person name="Li J."/>
            <person name="Lin K."/>
            <person name="Jin W."/>
            <person name="Fei Z."/>
            <person name="Li G."/>
            <person name="Staub J."/>
            <person name="Kilian A."/>
            <person name="van der Vossen E.A."/>
            <person name="Wu Y."/>
            <person name="Guo J."/>
            <person name="He J."/>
            <person name="Jia Z."/>
            <person name="Ren Y."/>
            <person name="Tian G."/>
            <person name="Lu Y."/>
            <person name="Ruan J."/>
            <person name="Qian W."/>
            <person name="Wang M."/>
            <person name="Huang Q."/>
            <person name="Li B."/>
            <person name="Xuan Z."/>
            <person name="Cao J."/>
            <person name="Asan"/>
            <person name="Wu Z."/>
            <person name="Zhang J."/>
            <person name="Cai Q."/>
            <person name="Bai Y."/>
            <person name="Zhao B."/>
            <person name="Han Y."/>
            <person name="Li Y."/>
            <person name="Li X."/>
            <person name="Wang S."/>
            <person name="Shi Q."/>
            <person name="Liu S."/>
            <person name="Cho W.K."/>
            <person name="Kim J.Y."/>
            <person name="Xu Y."/>
            <person name="Heller-Uszynska K."/>
            <person name="Miao H."/>
            <person name="Cheng Z."/>
            <person name="Zhang S."/>
            <person name="Wu J."/>
            <person name="Yang Y."/>
            <person name="Kang H."/>
            <person name="Li M."/>
            <person name="Liang H."/>
            <person name="Ren X."/>
            <person name="Shi Z."/>
            <person name="Wen M."/>
            <person name="Jian M."/>
            <person name="Yang H."/>
            <person name="Zhang G."/>
            <person name="Yang Z."/>
            <person name="Chen R."/>
            <person name="Liu S."/>
            <person name="Li J."/>
            <person name="Ma L."/>
            <person name="Liu H."/>
            <person name="Zhou Y."/>
            <person name="Zhao J."/>
            <person name="Fang X."/>
            <person name="Li G."/>
            <person name="Fang L."/>
            <person name="Li Y."/>
            <person name="Liu D."/>
            <person name="Zheng H."/>
            <person name="Zhang Y."/>
            <person name="Qin N."/>
            <person name="Li Z."/>
            <person name="Yang G."/>
            <person name="Yang S."/>
            <person name="Bolund L."/>
            <person name="Kristiansen K."/>
            <person name="Zheng H."/>
            <person name="Li S."/>
            <person name="Zhang X."/>
            <person name="Yang H."/>
            <person name="Wang J."/>
            <person name="Sun R."/>
            <person name="Zhang B."/>
            <person name="Jiang S."/>
            <person name="Wang J."/>
            <person name="Du Y."/>
            <person name="Li S."/>
        </authorList>
    </citation>
    <scope>NUCLEOTIDE SEQUENCE [LARGE SCALE GENOMIC DNA]</scope>
    <source>
        <strain evidence="7">cv. 9930</strain>
    </source>
</reference>
<keyword evidence="7" id="KW-1185">Reference proteome</keyword>
<dbReference type="InterPro" id="IPR051834">
    <property type="entry name" value="RING_finger_E3_ligase"/>
</dbReference>
<dbReference type="PANTHER" id="PTHR45931">
    <property type="entry name" value="SI:CH211-59O9.10"/>
    <property type="match status" value="1"/>
</dbReference>
<name>A0A0A0LRB0_CUCSA</name>
<feature type="domain" description="RING-type" evidence="5">
    <location>
        <begin position="172"/>
        <end position="217"/>
    </location>
</feature>
<dbReference type="OMA" id="SHAYHLE"/>
<dbReference type="GO" id="GO:0061630">
    <property type="term" value="F:ubiquitin protein ligase activity"/>
    <property type="evidence" value="ECO:0000318"/>
    <property type="project" value="GO_Central"/>
</dbReference>
<dbReference type="Gene3D" id="3.30.40.10">
    <property type="entry name" value="Zinc/RING finger domain, C3HC4 (zinc finger)"/>
    <property type="match status" value="1"/>
</dbReference>
<dbReference type="OrthoDB" id="1886559at2759"/>
<sequence length="222" mass="24775">MSSPTTFSFRCSIRCNANGSAATNGQPLQFVELRLGHFSQLVLSPSHQILQQTSPILISDTLIRFPLRELEDPPFISHSSLCRFLSSYNISDAVCDAIFLKISSFAFQLVAGNLNSNFHIIAALDFVYTHWVDLDPAEDAAAVRQGAPRSAIERLMKEKYDGNGGEEMEDECSVCYEDLHGKTEKEKEVSRIPCGHMFHKSCILKWLKISNSCPLCRGELEA</sequence>
<evidence type="ECO:0000256" key="3">
    <source>
        <dbReference type="ARBA" id="ARBA00022833"/>
    </source>
</evidence>
<keyword evidence="2 4" id="KW-0863">Zinc-finger</keyword>
<dbReference type="EMBL" id="CM002923">
    <property type="protein sequence ID" value="KGN63362.1"/>
    <property type="molecule type" value="Genomic_DNA"/>
</dbReference>
<keyword evidence="3" id="KW-0862">Zinc</keyword>
<dbReference type="Gramene" id="KGN63362">
    <property type="protein sequence ID" value="KGN63362"/>
    <property type="gene ID" value="Csa_2G432790"/>
</dbReference>
<dbReference type="GO" id="GO:0016567">
    <property type="term" value="P:protein ubiquitination"/>
    <property type="evidence" value="ECO:0000318"/>
    <property type="project" value="GO_Central"/>
</dbReference>
<dbReference type="SUPFAM" id="SSF57850">
    <property type="entry name" value="RING/U-box"/>
    <property type="match status" value="1"/>
</dbReference>
<accession>A0A0A0LRB0</accession>
<dbReference type="InterPro" id="IPR001841">
    <property type="entry name" value="Znf_RING"/>
</dbReference>
<evidence type="ECO:0000256" key="1">
    <source>
        <dbReference type="ARBA" id="ARBA00022723"/>
    </source>
</evidence>
<dbReference type="Pfam" id="PF13639">
    <property type="entry name" value="zf-RING_2"/>
    <property type="match status" value="1"/>
</dbReference>
<protein>
    <recommendedName>
        <fullName evidence="5">RING-type domain-containing protein</fullName>
    </recommendedName>
</protein>
<evidence type="ECO:0000256" key="2">
    <source>
        <dbReference type="ARBA" id="ARBA00022771"/>
    </source>
</evidence>
<evidence type="ECO:0000313" key="7">
    <source>
        <dbReference type="Proteomes" id="UP000029981"/>
    </source>
</evidence>
<dbReference type="Proteomes" id="UP000029981">
    <property type="component" value="Chromosome 2"/>
</dbReference>
<evidence type="ECO:0000259" key="5">
    <source>
        <dbReference type="PROSITE" id="PS50089"/>
    </source>
</evidence>
<dbReference type="InterPro" id="IPR013083">
    <property type="entry name" value="Znf_RING/FYVE/PHD"/>
</dbReference>
<organism evidence="6 7">
    <name type="scientific">Cucumis sativus</name>
    <name type="common">Cucumber</name>
    <dbReference type="NCBI Taxonomy" id="3659"/>
    <lineage>
        <taxon>Eukaryota</taxon>
        <taxon>Viridiplantae</taxon>
        <taxon>Streptophyta</taxon>
        <taxon>Embryophyta</taxon>
        <taxon>Tracheophyta</taxon>
        <taxon>Spermatophyta</taxon>
        <taxon>Magnoliopsida</taxon>
        <taxon>eudicotyledons</taxon>
        <taxon>Gunneridae</taxon>
        <taxon>Pentapetalae</taxon>
        <taxon>rosids</taxon>
        <taxon>fabids</taxon>
        <taxon>Cucurbitales</taxon>
        <taxon>Cucurbitaceae</taxon>
        <taxon>Benincaseae</taxon>
        <taxon>Cucumis</taxon>
    </lineage>
</organism>
<dbReference type="STRING" id="3659.A0A0A0LRB0"/>
<dbReference type="PANTHER" id="PTHR45931:SF16">
    <property type="entry name" value="RING_U-BOX SUPERFAMILY PROTEIN"/>
    <property type="match status" value="1"/>
</dbReference>
<dbReference type="PROSITE" id="PS50089">
    <property type="entry name" value="ZF_RING_2"/>
    <property type="match status" value="1"/>
</dbReference>
<dbReference type="SMART" id="SM00184">
    <property type="entry name" value="RING"/>
    <property type="match status" value="1"/>
</dbReference>
<dbReference type="AlphaFoldDB" id="A0A0A0LRB0"/>
<dbReference type="GO" id="GO:0008270">
    <property type="term" value="F:zinc ion binding"/>
    <property type="evidence" value="ECO:0007669"/>
    <property type="project" value="UniProtKB-KW"/>
</dbReference>
<gene>
    <name evidence="6" type="ORF">Csa_2G432790</name>
</gene>
<reference evidence="6 7" key="2">
    <citation type="journal article" date="2009" name="PLoS ONE">
        <title>An integrated genetic and cytogenetic map of the cucumber genome.</title>
        <authorList>
            <person name="Ren Y."/>
            <person name="Zhang Z."/>
            <person name="Liu J."/>
            <person name="Staub J.E."/>
            <person name="Han Y."/>
            <person name="Cheng Z."/>
            <person name="Li X."/>
            <person name="Lu J."/>
            <person name="Miao H."/>
            <person name="Kang H."/>
            <person name="Xie B."/>
            <person name="Gu X."/>
            <person name="Wang X."/>
            <person name="Du Y."/>
            <person name="Jin W."/>
            <person name="Huang S."/>
        </authorList>
    </citation>
    <scope>NUCLEOTIDE SEQUENCE [LARGE SCALE GENOMIC DNA]</scope>
    <source>
        <strain evidence="7">cv. 9930</strain>
    </source>
</reference>
<dbReference type="GO" id="GO:0005737">
    <property type="term" value="C:cytoplasm"/>
    <property type="evidence" value="ECO:0000318"/>
    <property type="project" value="GO_Central"/>
</dbReference>